<proteinExistence type="predicted"/>
<dbReference type="NCBIfam" id="TIGR02669">
    <property type="entry name" value="SpoIID_LytB"/>
    <property type="match status" value="1"/>
</dbReference>
<feature type="region of interest" description="Disordered" evidence="1">
    <location>
        <begin position="30"/>
        <end position="51"/>
    </location>
</feature>
<dbReference type="NCBIfam" id="TIGR02870">
    <property type="entry name" value="spore_II_D"/>
    <property type="match status" value="1"/>
</dbReference>
<feature type="compositionally biased region" description="Low complexity" evidence="1">
    <location>
        <begin position="30"/>
        <end position="46"/>
    </location>
</feature>
<reference evidence="3 4" key="1">
    <citation type="submission" date="2019-03" db="EMBL/GenBank/DDBJ databases">
        <title>This is whole genome sequence of Paenibacillus sp MS74 strain.</title>
        <authorList>
            <person name="Trinh H.N."/>
        </authorList>
    </citation>
    <scope>NUCLEOTIDE SEQUENCE [LARGE SCALE GENOMIC DNA]</scope>
    <source>
        <strain evidence="3 4">MS74</strain>
    </source>
</reference>
<dbReference type="InterPro" id="IPR013486">
    <property type="entry name" value="SpoIID/LytB"/>
</dbReference>
<dbReference type="OrthoDB" id="9794671at2"/>
<protein>
    <submittedName>
        <fullName evidence="3">Stage II sporulation protein D</fullName>
    </submittedName>
</protein>
<organism evidence="3 4">
    <name type="scientific">Paenibacillus piri</name>
    <dbReference type="NCBI Taxonomy" id="2547395"/>
    <lineage>
        <taxon>Bacteria</taxon>
        <taxon>Bacillati</taxon>
        <taxon>Bacillota</taxon>
        <taxon>Bacilli</taxon>
        <taxon>Bacillales</taxon>
        <taxon>Paenibacillaceae</taxon>
        <taxon>Paenibacillus</taxon>
    </lineage>
</organism>
<dbReference type="RefSeq" id="WP_133233981.1">
    <property type="nucleotide sequence ID" value="NZ_SMRT01000016.1"/>
</dbReference>
<keyword evidence="4" id="KW-1185">Reference proteome</keyword>
<feature type="domain" description="Sporulation stage II protein D amidase enhancer LytB N-terminal" evidence="2">
    <location>
        <begin position="64"/>
        <end position="169"/>
    </location>
</feature>
<sequence length="345" mass="38570">MDKKKMIRWAAICLSSFVAVVVIVPSILVKSPPSPSPSSLQPASDSRQSETAGQPALQIPVYMSKQQKVVQLPLDQYVRGVLAAEMPIEFELEAMKAQAMAARTYIIRRMIEQDTSNVPVSGAWVTDTVAHQAYISDEELKAKWGEVYAANSDKLNRAVDETRDLILTYDGKPIQATFFSTSNGYTENSEDYWNEYIPYLRSVPSPWDMKLSPRYKETVTVSYKELQRKLGTPGIVPVSTNSRSGMKIMEMTKGHRVKRVVIAGKSFTGREVRERLGLNSSHFEWSWKGTDLLITTFGYGHGVGMSQWGANGMAQQGRKADEIVKYFYTGIGIDRASKLVKGKSF</sequence>
<dbReference type="InterPro" id="IPR051922">
    <property type="entry name" value="Bact_Sporulation_Assoc"/>
</dbReference>
<dbReference type="GO" id="GO:0030288">
    <property type="term" value="C:outer membrane-bounded periplasmic space"/>
    <property type="evidence" value="ECO:0007669"/>
    <property type="project" value="TreeGrafter"/>
</dbReference>
<evidence type="ECO:0000313" key="3">
    <source>
        <dbReference type="EMBL" id="TDF93533.1"/>
    </source>
</evidence>
<dbReference type="PANTHER" id="PTHR30032:SF4">
    <property type="entry name" value="AMIDASE ENHANCER"/>
    <property type="match status" value="1"/>
</dbReference>
<evidence type="ECO:0000256" key="1">
    <source>
        <dbReference type="SAM" id="MobiDB-lite"/>
    </source>
</evidence>
<comment type="caution">
    <text evidence="3">The sequence shown here is derived from an EMBL/GenBank/DDBJ whole genome shotgun (WGS) entry which is preliminary data.</text>
</comment>
<dbReference type="Proteomes" id="UP000295636">
    <property type="component" value="Unassembled WGS sequence"/>
</dbReference>
<dbReference type="AlphaFoldDB" id="A0A4R5KE63"/>
<evidence type="ECO:0000313" key="4">
    <source>
        <dbReference type="Proteomes" id="UP000295636"/>
    </source>
</evidence>
<dbReference type="InterPro" id="IPR013693">
    <property type="entry name" value="SpoIID/LytB_N"/>
</dbReference>
<evidence type="ECO:0000259" key="2">
    <source>
        <dbReference type="Pfam" id="PF08486"/>
    </source>
</evidence>
<dbReference type="InterPro" id="IPR014225">
    <property type="entry name" value="Spore_II_D_firmicutes"/>
</dbReference>
<dbReference type="GO" id="GO:0030435">
    <property type="term" value="P:sporulation resulting in formation of a cellular spore"/>
    <property type="evidence" value="ECO:0007669"/>
    <property type="project" value="InterPro"/>
</dbReference>
<dbReference type="PANTHER" id="PTHR30032">
    <property type="entry name" value="N-ACETYLMURAMOYL-L-ALANINE AMIDASE-RELATED"/>
    <property type="match status" value="1"/>
</dbReference>
<name>A0A4R5KE63_9BACL</name>
<accession>A0A4R5KE63</accession>
<dbReference type="EMBL" id="SMRT01000016">
    <property type="protein sequence ID" value="TDF93533.1"/>
    <property type="molecule type" value="Genomic_DNA"/>
</dbReference>
<dbReference type="Pfam" id="PF08486">
    <property type="entry name" value="SpoIID"/>
    <property type="match status" value="1"/>
</dbReference>
<gene>
    <name evidence="3" type="primary">spoIID</name>
    <name evidence="3" type="ORF">E1757_26755</name>
</gene>